<evidence type="ECO:0000313" key="1">
    <source>
        <dbReference type="EMBL" id="GIQ63690.1"/>
    </source>
</evidence>
<proteinExistence type="predicted"/>
<name>A0ABQ4N644_9BACL</name>
<protein>
    <submittedName>
        <fullName evidence="1">Uncharacterized protein</fullName>
    </submittedName>
</protein>
<evidence type="ECO:0000313" key="2">
    <source>
        <dbReference type="Proteomes" id="UP000680304"/>
    </source>
</evidence>
<keyword evidence="2" id="KW-1185">Reference proteome</keyword>
<comment type="caution">
    <text evidence="1">The sequence shown here is derived from an EMBL/GenBank/DDBJ whole genome shotgun (WGS) entry which is preliminary data.</text>
</comment>
<sequence>MIFNVGDVIDYGGRRYNTANRDERIALIGSVIENGGITDPAHLERLADAILYEELTDPNPYKTAQTEYPFFSESQLNHRHEREVSLWVAENVGVDGADHRPNKRRRRSKRENAFMDRGIRVKNAERKAQYRRDTSPGPVISYNVTDRGLTESFVMAARQGGRWRELAGRYRYADG</sequence>
<dbReference type="Proteomes" id="UP000680304">
    <property type="component" value="Unassembled WGS sequence"/>
</dbReference>
<dbReference type="EMBL" id="BOVJ01000068">
    <property type="protein sequence ID" value="GIQ63690.1"/>
    <property type="molecule type" value="Genomic_DNA"/>
</dbReference>
<reference evidence="1 2" key="1">
    <citation type="submission" date="2021-04" db="EMBL/GenBank/DDBJ databases">
        <title>Draft genome sequence of Paenibacillus cisolokensis, LC2-13A.</title>
        <authorList>
            <person name="Uke A."/>
            <person name="Chhe C."/>
            <person name="Baramee S."/>
            <person name="Kosugi A."/>
        </authorList>
    </citation>
    <scope>NUCLEOTIDE SEQUENCE [LARGE SCALE GENOMIC DNA]</scope>
    <source>
        <strain evidence="1 2">LC2-13A</strain>
    </source>
</reference>
<organism evidence="1 2">
    <name type="scientific">Paenibacillus cisolokensis</name>
    <dbReference type="NCBI Taxonomy" id="1658519"/>
    <lineage>
        <taxon>Bacteria</taxon>
        <taxon>Bacillati</taxon>
        <taxon>Bacillota</taxon>
        <taxon>Bacilli</taxon>
        <taxon>Bacillales</taxon>
        <taxon>Paenibacillaceae</taxon>
        <taxon>Paenibacillus</taxon>
    </lineage>
</organism>
<accession>A0ABQ4N644</accession>
<gene>
    <name evidence="1" type="ORF">PACILC2_22580</name>
</gene>